<gene>
    <name evidence="1" type="ORF">GS18_0213295</name>
</gene>
<evidence type="ECO:0000313" key="1">
    <source>
        <dbReference type="EMBL" id="KEZ52061.1"/>
    </source>
</evidence>
<dbReference type="STRING" id="246786.GS18_0213295"/>
<accession>A0A084GXJ9</accession>
<comment type="caution">
    <text evidence="1">The sequence shown here is derived from an EMBL/GenBank/DDBJ whole genome shotgun (WGS) entry which is preliminary data.</text>
</comment>
<protein>
    <recommendedName>
        <fullName evidence="3">Sulfurtransferase</fullName>
    </recommendedName>
</protein>
<dbReference type="Proteomes" id="UP000028549">
    <property type="component" value="Unassembled WGS sequence"/>
</dbReference>
<dbReference type="SUPFAM" id="SSF52821">
    <property type="entry name" value="Rhodanese/Cell cycle control phosphatase"/>
    <property type="match status" value="1"/>
</dbReference>
<keyword evidence="2" id="KW-1185">Reference proteome</keyword>
<organism evidence="1 2">
    <name type="scientific">Metabacillus indicus</name>
    <name type="common">Bacillus indicus</name>
    <dbReference type="NCBI Taxonomy" id="246786"/>
    <lineage>
        <taxon>Bacteria</taxon>
        <taxon>Bacillati</taxon>
        <taxon>Bacillota</taxon>
        <taxon>Bacilli</taxon>
        <taxon>Bacillales</taxon>
        <taxon>Bacillaceae</taxon>
        <taxon>Metabacillus</taxon>
    </lineage>
</organism>
<name>A0A084GXJ9_METID</name>
<dbReference type="InterPro" id="IPR036873">
    <property type="entry name" value="Rhodanese-like_dom_sf"/>
</dbReference>
<proteinExistence type="predicted"/>
<reference evidence="1 2" key="1">
    <citation type="journal article" date="2005" name="Int. J. Syst. Evol. Microbiol.">
        <title>Bacillus cibi sp. nov., isolated from jeotgal, a traditional Korean fermented seafood.</title>
        <authorList>
            <person name="Yoon J.H."/>
            <person name="Lee C.H."/>
            <person name="Oh T.K."/>
        </authorList>
    </citation>
    <scope>NUCLEOTIDE SEQUENCE [LARGE SCALE GENOMIC DNA]</scope>
    <source>
        <strain evidence="1 2">DSM 16189</strain>
    </source>
</reference>
<evidence type="ECO:0000313" key="2">
    <source>
        <dbReference type="Proteomes" id="UP000028549"/>
    </source>
</evidence>
<dbReference type="AlphaFoldDB" id="A0A084GXJ9"/>
<evidence type="ECO:0008006" key="3">
    <source>
        <dbReference type="Google" id="ProtNLM"/>
    </source>
</evidence>
<sequence>MLSLIGLFLSIIVLSRILLYNRYFPVRGIACSSMPDQPAEGIMVLDLRAYNESYKNPVPGARNIPVAYLHRYYKEIQHNNIHIIASDKVQRNFGIRILKQKGFQIKGCTIANINA</sequence>
<dbReference type="Gene3D" id="3.40.250.10">
    <property type="entry name" value="Rhodanese-like domain"/>
    <property type="match status" value="1"/>
</dbReference>
<dbReference type="EMBL" id="JNVC02000005">
    <property type="protein sequence ID" value="KEZ52061.1"/>
    <property type="molecule type" value="Genomic_DNA"/>
</dbReference>